<evidence type="ECO:0000313" key="2">
    <source>
        <dbReference type="EMBL" id="GAA3876500.1"/>
    </source>
</evidence>
<evidence type="ECO:0000313" key="3">
    <source>
        <dbReference type="Proteomes" id="UP001501563"/>
    </source>
</evidence>
<protein>
    <submittedName>
        <fullName evidence="2">Uncharacterized protein</fullName>
    </submittedName>
</protein>
<sequence>MPVTAHPGPVRGPVTKEGPLIDLTSLFSAVETQPCSPTAVSPLPTTNPFQAPDFGEEETSPLKDAQESASDKGAARPKAS</sequence>
<dbReference type="EMBL" id="BAAAZA010000013">
    <property type="protein sequence ID" value="GAA3876500.1"/>
    <property type="molecule type" value="Genomic_DNA"/>
</dbReference>
<organism evidence="2 3">
    <name type="scientific">Streptomyces lannensis</name>
    <dbReference type="NCBI Taxonomy" id="766498"/>
    <lineage>
        <taxon>Bacteria</taxon>
        <taxon>Bacillati</taxon>
        <taxon>Actinomycetota</taxon>
        <taxon>Actinomycetes</taxon>
        <taxon>Kitasatosporales</taxon>
        <taxon>Streptomycetaceae</taxon>
        <taxon>Streptomyces</taxon>
    </lineage>
</organism>
<dbReference type="Proteomes" id="UP001501563">
    <property type="component" value="Unassembled WGS sequence"/>
</dbReference>
<name>A0ABP7KG78_9ACTN</name>
<feature type="compositionally biased region" description="Basic and acidic residues" evidence="1">
    <location>
        <begin position="60"/>
        <end position="74"/>
    </location>
</feature>
<evidence type="ECO:0000256" key="1">
    <source>
        <dbReference type="SAM" id="MobiDB-lite"/>
    </source>
</evidence>
<keyword evidence="3" id="KW-1185">Reference proteome</keyword>
<reference evidence="3" key="1">
    <citation type="journal article" date="2019" name="Int. J. Syst. Evol. Microbiol.">
        <title>The Global Catalogue of Microorganisms (GCM) 10K type strain sequencing project: providing services to taxonomists for standard genome sequencing and annotation.</title>
        <authorList>
            <consortium name="The Broad Institute Genomics Platform"/>
            <consortium name="The Broad Institute Genome Sequencing Center for Infectious Disease"/>
            <person name="Wu L."/>
            <person name="Ma J."/>
        </authorList>
    </citation>
    <scope>NUCLEOTIDE SEQUENCE [LARGE SCALE GENOMIC DNA]</scope>
    <source>
        <strain evidence="3">JCM 16578</strain>
    </source>
</reference>
<proteinExistence type="predicted"/>
<gene>
    <name evidence="2" type="ORF">GCM10022207_48170</name>
</gene>
<comment type="caution">
    <text evidence="2">The sequence shown here is derived from an EMBL/GenBank/DDBJ whole genome shotgun (WGS) entry which is preliminary data.</text>
</comment>
<feature type="compositionally biased region" description="Polar residues" evidence="1">
    <location>
        <begin position="34"/>
        <end position="49"/>
    </location>
</feature>
<feature type="region of interest" description="Disordered" evidence="1">
    <location>
        <begin position="34"/>
        <end position="80"/>
    </location>
</feature>
<accession>A0ABP7KG78</accession>